<sequence length="758" mass="83454">MDSAQRTLHTGSSPSRGRGRNSFPGAASTSRPFSNDVVVRVAMYPYVVRGSFETPSHPSRRLTVRNDQLLDLLTLLDDHHLILDIRFPRNGVASPTAITAALTTALATNNLLLPPSPHAMASSVAAGQLHKQPFVLLSPTRRTVTFTFNEHPKINDNNFGFAEIEKLNKNLPNPEPSAGKPKPFVIVAPKYGNIRGPIDSQHFASQALPSRVLSLPHICFAERVLAGFFENLDPRCYEGFCPEDPPSVPLPAATSSGLIRRRSPSESSPERRIRQRQSEPSPPQTAVSILPADVSVPQPPSPGPAFRMLPPPPLPIYPVLRLQDVGPLVVGDNLVSTSDVFSWQWTLQRSAESIVEAHPHPFIMHARSIDDGAAGLWCLLQHMIRSPTVPFPLPDGIIMCDYPESIAQLFRSNRTMRVGTRVLHNGNTGALSIGPGPERAVYRKAVELAVTDHHYWAAASTGMYVPVFSIAPVEIPERCIAFTAYGTLLALHCYYLGQAPLPVSIWILVALTSGREGMLIPTNVLAALDPDAFTVLAPWLTLSPNDPIPTDIFHPLVQFLINVVEIQPSNITSPRTAAVHDEWTRTFMIKVLLTWTVEFFGTPEYLALQRGWNRTVGNTSVVEALVRHQPALSMLACLYDRKVRNLADVVDHLEHKVVRAADDETTPCFSALFFLSVERYLHGAGHPLELRGGVVANDEWDSRHGDPLFRAALLLEACTDSSLRPASQNWRIMFHVASTTESSNGVQLIKLTYLDIYG</sequence>
<keyword evidence="3" id="KW-1185">Reference proteome</keyword>
<organism evidence="2 3">
    <name type="scientific">Roridomyces roridus</name>
    <dbReference type="NCBI Taxonomy" id="1738132"/>
    <lineage>
        <taxon>Eukaryota</taxon>
        <taxon>Fungi</taxon>
        <taxon>Dikarya</taxon>
        <taxon>Basidiomycota</taxon>
        <taxon>Agaricomycotina</taxon>
        <taxon>Agaricomycetes</taxon>
        <taxon>Agaricomycetidae</taxon>
        <taxon>Agaricales</taxon>
        <taxon>Marasmiineae</taxon>
        <taxon>Mycenaceae</taxon>
        <taxon>Roridomyces</taxon>
    </lineage>
</organism>
<accession>A0AAD7AY50</accession>
<proteinExistence type="predicted"/>
<evidence type="ECO:0000256" key="1">
    <source>
        <dbReference type="SAM" id="MobiDB-lite"/>
    </source>
</evidence>
<evidence type="ECO:0000313" key="3">
    <source>
        <dbReference type="Proteomes" id="UP001221142"/>
    </source>
</evidence>
<dbReference type="Proteomes" id="UP001221142">
    <property type="component" value="Unassembled WGS sequence"/>
</dbReference>
<feature type="region of interest" description="Disordered" evidence="1">
    <location>
        <begin position="248"/>
        <end position="294"/>
    </location>
</feature>
<comment type="caution">
    <text evidence="2">The sequence shown here is derived from an EMBL/GenBank/DDBJ whole genome shotgun (WGS) entry which is preliminary data.</text>
</comment>
<dbReference type="EMBL" id="JARKIF010000116">
    <property type="protein sequence ID" value="KAJ7604063.1"/>
    <property type="molecule type" value="Genomic_DNA"/>
</dbReference>
<feature type="compositionally biased region" description="Polar residues" evidence="1">
    <location>
        <begin position="1"/>
        <end position="10"/>
    </location>
</feature>
<dbReference type="AlphaFoldDB" id="A0AAD7AY50"/>
<feature type="region of interest" description="Disordered" evidence="1">
    <location>
        <begin position="1"/>
        <end position="30"/>
    </location>
</feature>
<gene>
    <name evidence="2" type="ORF">FB45DRAFT_64796</name>
</gene>
<evidence type="ECO:0000313" key="2">
    <source>
        <dbReference type="EMBL" id="KAJ7604063.1"/>
    </source>
</evidence>
<reference evidence="2" key="1">
    <citation type="submission" date="2023-03" db="EMBL/GenBank/DDBJ databases">
        <title>Massive genome expansion in bonnet fungi (Mycena s.s.) driven by repeated elements and novel gene families across ecological guilds.</title>
        <authorList>
            <consortium name="Lawrence Berkeley National Laboratory"/>
            <person name="Harder C.B."/>
            <person name="Miyauchi S."/>
            <person name="Viragh M."/>
            <person name="Kuo A."/>
            <person name="Thoen E."/>
            <person name="Andreopoulos B."/>
            <person name="Lu D."/>
            <person name="Skrede I."/>
            <person name="Drula E."/>
            <person name="Henrissat B."/>
            <person name="Morin E."/>
            <person name="Kohler A."/>
            <person name="Barry K."/>
            <person name="LaButti K."/>
            <person name="Morin E."/>
            <person name="Salamov A."/>
            <person name="Lipzen A."/>
            <person name="Mereny Z."/>
            <person name="Hegedus B."/>
            <person name="Baldrian P."/>
            <person name="Stursova M."/>
            <person name="Weitz H."/>
            <person name="Taylor A."/>
            <person name="Grigoriev I.V."/>
            <person name="Nagy L.G."/>
            <person name="Martin F."/>
            <person name="Kauserud H."/>
        </authorList>
    </citation>
    <scope>NUCLEOTIDE SEQUENCE</scope>
    <source>
        <strain evidence="2">9284</strain>
    </source>
</reference>
<name>A0AAD7AY50_9AGAR</name>
<protein>
    <submittedName>
        <fullName evidence="2">Uncharacterized protein</fullName>
    </submittedName>
</protein>